<organism evidence="12 13">
    <name type="scientific">Commensalibacter intestini</name>
    <dbReference type="NCBI Taxonomy" id="479936"/>
    <lineage>
        <taxon>Bacteria</taxon>
        <taxon>Pseudomonadati</taxon>
        <taxon>Pseudomonadota</taxon>
        <taxon>Alphaproteobacteria</taxon>
        <taxon>Acetobacterales</taxon>
        <taxon>Acetobacteraceae</taxon>
    </lineage>
</organism>
<accession>A0A251ZXM5</accession>
<protein>
    <recommendedName>
        <fullName evidence="4 10">Indole-3-glycerol phosphate synthase</fullName>
        <shortName evidence="10">IGPS</shortName>
        <ecNumber evidence="3 10">4.1.1.48</ecNumber>
    </recommendedName>
</protein>
<dbReference type="InterPro" id="IPR045186">
    <property type="entry name" value="Indole-3-glycerol_P_synth"/>
</dbReference>
<feature type="domain" description="Indole-3-glycerol phosphate synthase" evidence="11">
    <location>
        <begin position="27"/>
        <end position="281"/>
    </location>
</feature>
<dbReference type="Gene3D" id="3.20.20.70">
    <property type="entry name" value="Aldolase class I"/>
    <property type="match status" value="1"/>
</dbReference>
<dbReference type="UniPathway" id="UPA00035">
    <property type="reaction ID" value="UER00043"/>
</dbReference>
<keyword evidence="7 10" id="KW-0822">Tryptophan biosynthesis</keyword>
<dbReference type="NCBIfam" id="NF001377">
    <property type="entry name" value="PRK00278.2-4"/>
    <property type="match status" value="1"/>
</dbReference>
<comment type="catalytic activity">
    <reaction evidence="1 10">
        <text>1-(2-carboxyphenylamino)-1-deoxy-D-ribulose 5-phosphate + H(+) = (1S,2R)-1-C-(indol-3-yl)glycerol 3-phosphate + CO2 + H2O</text>
        <dbReference type="Rhea" id="RHEA:23476"/>
        <dbReference type="ChEBI" id="CHEBI:15377"/>
        <dbReference type="ChEBI" id="CHEBI:15378"/>
        <dbReference type="ChEBI" id="CHEBI:16526"/>
        <dbReference type="ChEBI" id="CHEBI:58613"/>
        <dbReference type="ChEBI" id="CHEBI:58866"/>
        <dbReference type="EC" id="4.1.1.48"/>
    </reaction>
</comment>
<keyword evidence="5 10" id="KW-0028">Amino-acid biosynthesis</keyword>
<dbReference type="CDD" id="cd00331">
    <property type="entry name" value="IGPS"/>
    <property type="match status" value="1"/>
</dbReference>
<evidence type="ECO:0000256" key="1">
    <source>
        <dbReference type="ARBA" id="ARBA00001633"/>
    </source>
</evidence>
<dbReference type="SUPFAM" id="SSF51366">
    <property type="entry name" value="Ribulose-phoshate binding barrel"/>
    <property type="match status" value="1"/>
</dbReference>
<dbReference type="InterPro" id="IPR001468">
    <property type="entry name" value="Indole-3-GlycerolPSynthase_CS"/>
</dbReference>
<evidence type="ECO:0000256" key="6">
    <source>
        <dbReference type="ARBA" id="ARBA00022793"/>
    </source>
</evidence>
<dbReference type="EC" id="4.1.1.48" evidence="3 10"/>
<gene>
    <name evidence="10" type="primary">trpC</name>
    <name evidence="12" type="ORF">HK18_02315</name>
</gene>
<evidence type="ECO:0000256" key="8">
    <source>
        <dbReference type="ARBA" id="ARBA00023141"/>
    </source>
</evidence>
<dbReference type="PROSITE" id="PS00614">
    <property type="entry name" value="IGPS"/>
    <property type="match status" value="1"/>
</dbReference>
<dbReference type="FunFam" id="3.20.20.70:FF:000024">
    <property type="entry name" value="Indole-3-glycerol phosphate synthase"/>
    <property type="match status" value="1"/>
</dbReference>
<evidence type="ECO:0000313" key="12">
    <source>
        <dbReference type="EMBL" id="OUI79416.1"/>
    </source>
</evidence>
<dbReference type="InterPro" id="IPR013798">
    <property type="entry name" value="Indole-3-glycerol_P_synth_dom"/>
</dbReference>
<keyword evidence="6 10" id="KW-0210">Decarboxylase</keyword>
<evidence type="ECO:0000313" key="13">
    <source>
        <dbReference type="Proteomes" id="UP000194946"/>
    </source>
</evidence>
<evidence type="ECO:0000256" key="10">
    <source>
        <dbReference type="HAMAP-Rule" id="MF_00134"/>
    </source>
</evidence>
<dbReference type="PANTHER" id="PTHR22854">
    <property type="entry name" value="TRYPTOPHAN BIOSYNTHESIS PROTEIN"/>
    <property type="match status" value="1"/>
</dbReference>
<dbReference type="AlphaFoldDB" id="A0A251ZXM5"/>
<dbReference type="PANTHER" id="PTHR22854:SF2">
    <property type="entry name" value="INDOLE-3-GLYCEROL-PHOSPHATE SYNTHASE"/>
    <property type="match status" value="1"/>
</dbReference>
<comment type="pathway">
    <text evidence="2 10">Amino-acid biosynthesis; L-tryptophan biosynthesis; L-tryptophan from chorismate: step 4/5.</text>
</comment>
<keyword evidence="8 10" id="KW-0057">Aromatic amino acid biosynthesis</keyword>
<dbReference type="GO" id="GO:0000162">
    <property type="term" value="P:L-tryptophan biosynthetic process"/>
    <property type="evidence" value="ECO:0007669"/>
    <property type="project" value="UniProtKB-UniRule"/>
</dbReference>
<evidence type="ECO:0000256" key="3">
    <source>
        <dbReference type="ARBA" id="ARBA00012362"/>
    </source>
</evidence>
<evidence type="ECO:0000256" key="5">
    <source>
        <dbReference type="ARBA" id="ARBA00022605"/>
    </source>
</evidence>
<dbReference type="HAMAP" id="MF_00134_B">
    <property type="entry name" value="IGPS_B"/>
    <property type="match status" value="1"/>
</dbReference>
<proteinExistence type="inferred from homology"/>
<evidence type="ECO:0000256" key="7">
    <source>
        <dbReference type="ARBA" id="ARBA00022822"/>
    </source>
</evidence>
<keyword evidence="13" id="KW-1185">Reference proteome</keyword>
<dbReference type="InterPro" id="IPR011060">
    <property type="entry name" value="RibuloseP-bd_barrel"/>
</dbReference>
<name>A0A251ZXM5_9PROT</name>
<evidence type="ECO:0000259" key="11">
    <source>
        <dbReference type="Pfam" id="PF00218"/>
    </source>
</evidence>
<reference evidence="13" key="1">
    <citation type="submission" date="2014-06" db="EMBL/GenBank/DDBJ databases">
        <authorList>
            <person name="Winans N.J."/>
            <person name="Newell P.D."/>
            <person name="Douglas A.E."/>
        </authorList>
    </citation>
    <scope>NUCLEOTIDE SEQUENCE [LARGE SCALE GENOMIC DNA]</scope>
    <source>
        <strain evidence="13">DmL_052</strain>
    </source>
</reference>
<dbReference type="GO" id="GO:0004640">
    <property type="term" value="F:phosphoribosylanthranilate isomerase activity"/>
    <property type="evidence" value="ECO:0007669"/>
    <property type="project" value="TreeGrafter"/>
</dbReference>
<dbReference type="GO" id="GO:0004425">
    <property type="term" value="F:indole-3-glycerol-phosphate synthase activity"/>
    <property type="evidence" value="ECO:0007669"/>
    <property type="project" value="UniProtKB-UniRule"/>
</dbReference>
<dbReference type="EMBL" id="JOPB01000001">
    <property type="protein sequence ID" value="OUI79416.1"/>
    <property type="molecule type" value="Genomic_DNA"/>
</dbReference>
<keyword evidence="9 10" id="KW-0456">Lyase</keyword>
<dbReference type="Proteomes" id="UP000194946">
    <property type="component" value="Unassembled WGS sequence"/>
</dbReference>
<dbReference type="RefSeq" id="WP_008853806.1">
    <property type="nucleotide sequence ID" value="NZ_JOPB01000001.1"/>
</dbReference>
<dbReference type="Pfam" id="PF00218">
    <property type="entry name" value="IGPS"/>
    <property type="match status" value="1"/>
</dbReference>
<dbReference type="InterPro" id="IPR013785">
    <property type="entry name" value="Aldolase_TIM"/>
</dbReference>
<evidence type="ECO:0000256" key="4">
    <source>
        <dbReference type="ARBA" id="ARBA00018080"/>
    </source>
</evidence>
<comment type="caution">
    <text evidence="12">The sequence shown here is derived from an EMBL/GenBank/DDBJ whole genome shotgun (WGS) entry which is preliminary data.</text>
</comment>
<evidence type="ECO:0000256" key="9">
    <source>
        <dbReference type="ARBA" id="ARBA00023239"/>
    </source>
</evidence>
<comment type="similarity">
    <text evidence="10">Belongs to the TrpC family.</text>
</comment>
<evidence type="ECO:0000256" key="2">
    <source>
        <dbReference type="ARBA" id="ARBA00004696"/>
    </source>
</evidence>
<sequence>MNEISNSDPVLNSILQSENEIADVLVQICARTRAETEKKSSIKSLKEIAEEAKNKKTPTRGFSRVLKEKMAKGQMGLIAECKKASPSAGVIRQDYDPSMIAVQYENAGASCLSVLTETGYFYGNNEDLKIAREACSLPVLRKDFILEPWQVYESRVIDADCILLIMAALKDNEASEMVELARCLDLDILVEVHDEAELNRALALDVCLIGINNRNLRTLKTDIAVTEALSPLVPPDRIIVSESGLKTFDDISRVQAVGASAVLVGESLLSKQNAGTAVRNLLGSN</sequence>